<comment type="similarity">
    <text evidence="1 7 11">Belongs to the NAD-dependent glycerol-3-phosphate dehydrogenase family.</text>
</comment>
<feature type="binding site" evidence="7">
    <location>
        <position position="35"/>
    </location>
    <ligand>
        <name>NADPH</name>
        <dbReference type="ChEBI" id="CHEBI:57783"/>
    </ligand>
</feature>
<dbReference type="Pfam" id="PF01210">
    <property type="entry name" value="NAD_Gly3P_dh_N"/>
    <property type="match status" value="1"/>
</dbReference>
<feature type="binding site" evidence="7">
    <location>
        <position position="107"/>
    </location>
    <ligand>
        <name>NADPH</name>
        <dbReference type="ChEBI" id="CHEBI:57783"/>
    </ligand>
</feature>
<evidence type="ECO:0000256" key="5">
    <source>
        <dbReference type="ARBA" id="ARBA00023209"/>
    </source>
</evidence>
<keyword evidence="3 7" id="KW-0560">Oxidoreductase</keyword>
<organism evidence="15 16">
    <name type="scientific">Methylobrevis albus</name>
    <dbReference type="NCBI Taxonomy" id="2793297"/>
    <lineage>
        <taxon>Bacteria</taxon>
        <taxon>Pseudomonadati</taxon>
        <taxon>Pseudomonadota</taxon>
        <taxon>Alphaproteobacteria</taxon>
        <taxon>Hyphomicrobiales</taxon>
        <taxon>Pleomorphomonadaceae</taxon>
        <taxon>Methylobrevis</taxon>
    </lineage>
</organism>
<dbReference type="InterPro" id="IPR013328">
    <property type="entry name" value="6PGD_dom2"/>
</dbReference>
<dbReference type="GO" id="GO:0046168">
    <property type="term" value="P:glycerol-3-phosphate catabolic process"/>
    <property type="evidence" value="ECO:0007669"/>
    <property type="project" value="InterPro"/>
</dbReference>
<feature type="binding site" evidence="7">
    <location>
        <position position="254"/>
    </location>
    <ligand>
        <name>sn-glycerol 3-phosphate</name>
        <dbReference type="ChEBI" id="CHEBI:57597"/>
    </ligand>
</feature>
<dbReference type="PROSITE" id="PS00957">
    <property type="entry name" value="NAD_G3PDH"/>
    <property type="match status" value="1"/>
</dbReference>
<feature type="binding site" evidence="7">
    <location>
        <position position="107"/>
    </location>
    <ligand>
        <name>sn-glycerol 3-phosphate</name>
        <dbReference type="ChEBI" id="CHEBI:57597"/>
    </ligand>
</feature>
<dbReference type="AlphaFoldDB" id="A0A931I281"/>
<feature type="binding site" evidence="7">
    <location>
        <position position="243"/>
    </location>
    <ligand>
        <name>sn-glycerol 3-phosphate</name>
        <dbReference type="ChEBI" id="CHEBI:57597"/>
    </ligand>
</feature>
<keyword evidence="7" id="KW-0521">NADP</keyword>
<feature type="binding site" evidence="7">
    <location>
        <position position="253"/>
    </location>
    <ligand>
        <name>sn-glycerol 3-phosphate</name>
        <dbReference type="ChEBI" id="CHEBI:57597"/>
    </ligand>
</feature>
<protein>
    <recommendedName>
        <fullName evidence="7">Glycerol-3-phosphate dehydrogenase [NAD(P)+]</fullName>
        <ecNumber evidence="7">1.1.1.94</ecNumber>
    </recommendedName>
    <alternativeName>
        <fullName evidence="7">NAD(P)(+)-dependent glycerol-3-phosphate dehydrogenase</fullName>
    </alternativeName>
    <alternativeName>
        <fullName evidence="7">NAD(P)H-dependent dihydroxyacetone-phosphate reductase</fullName>
    </alternativeName>
</protein>
<feature type="binding site" evidence="7">
    <location>
        <position position="255"/>
    </location>
    <ligand>
        <name>sn-glycerol 3-phosphate</name>
        <dbReference type="ChEBI" id="CHEBI:57597"/>
    </ligand>
</feature>
<keyword evidence="7 10" id="KW-0520">NAD</keyword>
<dbReference type="GO" id="GO:0047952">
    <property type="term" value="F:glycerol-3-phosphate dehydrogenase [NAD(P)+] activity"/>
    <property type="evidence" value="ECO:0007669"/>
    <property type="project" value="UniProtKB-UniRule"/>
</dbReference>
<dbReference type="HAMAP" id="MF_00394">
    <property type="entry name" value="NAD_Glyc3P_dehydrog"/>
    <property type="match status" value="1"/>
</dbReference>
<feature type="binding site" evidence="10">
    <location>
        <position position="139"/>
    </location>
    <ligand>
        <name>NAD(+)</name>
        <dbReference type="ChEBI" id="CHEBI:57540"/>
    </ligand>
</feature>
<dbReference type="PIRSF" id="PIRSF000114">
    <property type="entry name" value="Glycerol-3-P_dh"/>
    <property type="match status" value="1"/>
</dbReference>
<dbReference type="InterPro" id="IPR011128">
    <property type="entry name" value="G3P_DH_NAD-dep_N"/>
</dbReference>
<name>A0A931I281_9HYPH</name>
<dbReference type="PANTHER" id="PTHR11728:SF1">
    <property type="entry name" value="GLYCEROL-3-PHOSPHATE DEHYDROGENASE [NAD(+)] 2, CHLOROPLASTIC"/>
    <property type="match status" value="1"/>
</dbReference>
<keyword evidence="7" id="KW-0547">Nucleotide-binding</keyword>
<reference evidence="15" key="1">
    <citation type="submission" date="2020-12" db="EMBL/GenBank/DDBJ databases">
        <title>Methylobrevis albus sp. nov., isolated from fresh water lack sediment.</title>
        <authorList>
            <person name="Zou Q."/>
        </authorList>
    </citation>
    <scope>NUCLEOTIDE SEQUENCE</scope>
    <source>
        <strain evidence="15">L22</strain>
    </source>
</reference>
<evidence type="ECO:0000256" key="10">
    <source>
        <dbReference type="PIRSR" id="PIRSR000114-3"/>
    </source>
</evidence>
<dbReference type="PANTHER" id="PTHR11728">
    <property type="entry name" value="GLYCEROL-3-PHOSPHATE DEHYDROGENASE"/>
    <property type="match status" value="1"/>
</dbReference>
<dbReference type="NCBIfam" id="NF000942">
    <property type="entry name" value="PRK00094.1-4"/>
    <property type="match status" value="1"/>
</dbReference>
<dbReference type="Gene3D" id="3.40.50.720">
    <property type="entry name" value="NAD(P)-binding Rossmann-like Domain"/>
    <property type="match status" value="1"/>
</dbReference>
<feature type="domain" description="Glycerol-3-phosphate dehydrogenase NAD-dependent N-terminal" evidence="13">
    <location>
        <begin position="7"/>
        <end position="158"/>
    </location>
</feature>
<comment type="function">
    <text evidence="7">Catalyzes the reduction of the glycolytic intermediate dihydroxyacetone phosphate (DHAP) to sn-glycerol 3-phosphate (G3P), the key precursor for phospholipid synthesis.</text>
</comment>
<evidence type="ECO:0000313" key="16">
    <source>
        <dbReference type="Proteomes" id="UP000631694"/>
    </source>
</evidence>
<dbReference type="EC" id="1.1.1.94" evidence="7"/>
<comment type="caution">
    <text evidence="15">The sequence shown here is derived from an EMBL/GenBank/DDBJ whole genome shotgun (WGS) entry which is preliminary data.</text>
</comment>
<feature type="binding site" evidence="7">
    <location>
        <position position="190"/>
    </location>
    <ligand>
        <name>sn-glycerol 3-phosphate</name>
        <dbReference type="ChEBI" id="CHEBI:57597"/>
    </ligand>
</feature>
<keyword evidence="2 7" id="KW-0444">Lipid biosynthesis</keyword>
<dbReference type="Proteomes" id="UP000631694">
    <property type="component" value="Unassembled WGS sequence"/>
</dbReference>
<evidence type="ECO:0000256" key="9">
    <source>
        <dbReference type="PIRSR" id="PIRSR000114-2"/>
    </source>
</evidence>
<comment type="pathway">
    <text evidence="7">Membrane lipid metabolism; glycerophospholipid metabolism.</text>
</comment>
<evidence type="ECO:0000256" key="1">
    <source>
        <dbReference type="ARBA" id="ARBA00011009"/>
    </source>
</evidence>
<dbReference type="InterPro" id="IPR006109">
    <property type="entry name" value="G3P_DH_NAD-dep_C"/>
</dbReference>
<evidence type="ECO:0000256" key="12">
    <source>
        <dbReference type="RuleBase" id="RU000439"/>
    </source>
</evidence>
<dbReference type="GO" id="GO:0006650">
    <property type="term" value="P:glycerophospholipid metabolic process"/>
    <property type="evidence" value="ECO:0007669"/>
    <property type="project" value="UniProtKB-UniRule"/>
</dbReference>
<dbReference type="GO" id="GO:0008654">
    <property type="term" value="P:phospholipid biosynthetic process"/>
    <property type="evidence" value="ECO:0007669"/>
    <property type="project" value="UniProtKB-KW"/>
</dbReference>
<evidence type="ECO:0000256" key="8">
    <source>
        <dbReference type="PIRSR" id="PIRSR000114-1"/>
    </source>
</evidence>
<evidence type="ECO:0000256" key="4">
    <source>
        <dbReference type="ARBA" id="ARBA00023098"/>
    </source>
</evidence>
<keyword evidence="4 7" id="KW-0443">Lipid metabolism</keyword>
<feature type="binding site" evidence="7">
    <location>
        <position position="273"/>
    </location>
    <ligand>
        <name>NADPH</name>
        <dbReference type="ChEBI" id="CHEBI:57783"/>
    </ligand>
</feature>
<feature type="active site" description="Proton acceptor" evidence="7 8">
    <location>
        <position position="190"/>
    </location>
</feature>
<dbReference type="NCBIfam" id="NF000940">
    <property type="entry name" value="PRK00094.1-2"/>
    <property type="match status" value="1"/>
</dbReference>
<dbReference type="InterPro" id="IPR008927">
    <property type="entry name" value="6-PGluconate_DH-like_C_sf"/>
</dbReference>
<comment type="subcellular location">
    <subcellularLocation>
        <location evidence="7">Cytoplasm</location>
    </subcellularLocation>
</comment>
<dbReference type="InterPro" id="IPR006168">
    <property type="entry name" value="G3P_DH_NAD-dep"/>
</dbReference>
<feature type="binding site" evidence="7">
    <location>
        <position position="275"/>
    </location>
    <ligand>
        <name>NADPH</name>
        <dbReference type="ChEBI" id="CHEBI:57783"/>
    </ligand>
</feature>
<dbReference type="GO" id="GO:0005975">
    <property type="term" value="P:carbohydrate metabolic process"/>
    <property type="evidence" value="ECO:0007669"/>
    <property type="project" value="InterPro"/>
</dbReference>
<dbReference type="GO" id="GO:0046167">
    <property type="term" value="P:glycerol-3-phosphate biosynthetic process"/>
    <property type="evidence" value="ECO:0007669"/>
    <property type="project" value="UniProtKB-UniRule"/>
</dbReference>
<dbReference type="RefSeq" id="WP_197310976.1">
    <property type="nucleotide sequence ID" value="NZ_JADZLT010000049.1"/>
</dbReference>
<evidence type="ECO:0000256" key="6">
    <source>
        <dbReference type="ARBA" id="ARBA00023264"/>
    </source>
</evidence>
<keyword evidence="16" id="KW-1185">Reference proteome</keyword>
<dbReference type="InterPro" id="IPR036291">
    <property type="entry name" value="NAD(P)-bd_dom_sf"/>
</dbReference>
<dbReference type="Pfam" id="PF07479">
    <property type="entry name" value="NAD_Gly3P_dh_C"/>
    <property type="match status" value="1"/>
</dbReference>
<evidence type="ECO:0000256" key="7">
    <source>
        <dbReference type="HAMAP-Rule" id="MF_00394"/>
    </source>
</evidence>
<comment type="catalytic activity">
    <reaction evidence="7 12">
        <text>sn-glycerol 3-phosphate + NADP(+) = dihydroxyacetone phosphate + NADPH + H(+)</text>
        <dbReference type="Rhea" id="RHEA:11096"/>
        <dbReference type="ChEBI" id="CHEBI:15378"/>
        <dbReference type="ChEBI" id="CHEBI:57597"/>
        <dbReference type="ChEBI" id="CHEBI:57642"/>
        <dbReference type="ChEBI" id="CHEBI:57783"/>
        <dbReference type="ChEBI" id="CHEBI:58349"/>
        <dbReference type="EC" id="1.1.1.94"/>
    </reaction>
</comment>
<feature type="binding site" evidence="10">
    <location>
        <begin position="11"/>
        <end position="16"/>
    </location>
    <ligand>
        <name>NAD(+)</name>
        <dbReference type="ChEBI" id="CHEBI:57540"/>
    </ligand>
</feature>
<keyword evidence="5 7" id="KW-0594">Phospholipid biosynthesis</keyword>
<evidence type="ECO:0000259" key="13">
    <source>
        <dbReference type="Pfam" id="PF01210"/>
    </source>
</evidence>
<evidence type="ECO:0000259" key="14">
    <source>
        <dbReference type="Pfam" id="PF07479"/>
    </source>
</evidence>
<dbReference type="EMBL" id="JADZLT010000049">
    <property type="protein sequence ID" value="MBH0237916.1"/>
    <property type="molecule type" value="Genomic_DNA"/>
</dbReference>
<gene>
    <name evidence="7" type="primary">gpsA</name>
    <name evidence="15" type="ORF">I5731_08800</name>
</gene>
<dbReference type="PRINTS" id="PR00077">
    <property type="entry name" value="GPDHDRGNASE"/>
</dbReference>
<comment type="catalytic activity">
    <reaction evidence="7">
        <text>sn-glycerol 3-phosphate + NAD(+) = dihydroxyacetone phosphate + NADH + H(+)</text>
        <dbReference type="Rhea" id="RHEA:11092"/>
        <dbReference type="ChEBI" id="CHEBI:15378"/>
        <dbReference type="ChEBI" id="CHEBI:57540"/>
        <dbReference type="ChEBI" id="CHEBI:57597"/>
        <dbReference type="ChEBI" id="CHEBI:57642"/>
        <dbReference type="ChEBI" id="CHEBI:57945"/>
        <dbReference type="EC" id="1.1.1.94"/>
    </reaction>
</comment>
<comment type="caution">
    <text evidence="7">Lacks conserved residue(s) required for the propagation of feature annotation.</text>
</comment>
<keyword evidence="6 7" id="KW-1208">Phospholipid metabolism</keyword>
<feature type="binding site" evidence="7">
    <location>
        <position position="135"/>
    </location>
    <ligand>
        <name>sn-glycerol 3-phosphate</name>
        <dbReference type="ChEBI" id="CHEBI:57597"/>
    </ligand>
</feature>
<proteinExistence type="inferred from homology"/>
<feature type="binding site" evidence="7">
    <location>
        <position position="254"/>
    </location>
    <ligand>
        <name>NADPH</name>
        <dbReference type="ChEBI" id="CHEBI:57783"/>
    </ligand>
</feature>
<dbReference type="GO" id="GO:0005829">
    <property type="term" value="C:cytosol"/>
    <property type="evidence" value="ECO:0007669"/>
    <property type="project" value="TreeGrafter"/>
</dbReference>
<feature type="binding site" evidence="7">
    <location>
        <position position="15"/>
    </location>
    <ligand>
        <name>NADPH</name>
        <dbReference type="ChEBI" id="CHEBI:57783"/>
    </ligand>
</feature>
<feature type="binding site" evidence="10">
    <location>
        <position position="254"/>
    </location>
    <ligand>
        <name>NAD(+)</name>
        <dbReference type="ChEBI" id="CHEBI:57540"/>
    </ligand>
</feature>
<feature type="binding site" evidence="9">
    <location>
        <begin position="254"/>
        <end position="255"/>
    </location>
    <ligand>
        <name>substrate</name>
    </ligand>
</feature>
<sequence length="327" mass="32778">MMGPLRVAVFGAGAWGTALALVAARAGHDVDLIGRSLDRAREADRSRRSPALPEAELPAGVRTGADPALVADADLVLVCVPAQATRTALPGLAPFLARGVPLVACAKGIDRQTGQLVGEVIGGLVPNSPVAVLSGPGFAVDVARGLPTAVTVAAEDEVLAGWVATALAGPGFRPYASTDPVGVQLGGALKNVLAIASGIVAGRRLGASAEAAVVTRGFVELRRLAAAWGARPETAMGLSGLGDLILTCRSLQSRNFSLGHAIGAGEALGDGKLAEGAATAAIAVERAGAFGIEVPIMAAVAAILAGEIDVDDAIDRLLARPLKREDG</sequence>
<dbReference type="GO" id="GO:0051287">
    <property type="term" value="F:NAD binding"/>
    <property type="evidence" value="ECO:0007669"/>
    <property type="project" value="InterPro"/>
</dbReference>
<evidence type="ECO:0000256" key="3">
    <source>
        <dbReference type="ARBA" id="ARBA00023002"/>
    </source>
</evidence>
<evidence type="ECO:0000256" key="11">
    <source>
        <dbReference type="RuleBase" id="RU000437"/>
    </source>
</evidence>
<dbReference type="SUPFAM" id="SSF51735">
    <property type="entry name" value="NAD(P)-binding Rossmann-fold domains"/>
    <property type="match status" value="1"/>
</dbReference>
<feature type="binding site" evidence="10">
    <location>
        <position position="272"/>
    </location>
    <ligand>
        <name>NAD(+)</name>
        <dbReference type="ChEBI" id="CHEBI:57540"/>
    </ligand>
</feature>
<accession>A0A931I281</accession>
<dbReference type="SUPFAM" id="SSF48179">
    <property type="entry name" value="6-phosphogluconate dehydrogenase C-terminal domain-like"/>
    <property type="match status" value="1"/>
</dbReference>
<evidence type="ECO:0000313" key="15">
    <source>
        <dbReference type="EMBL" id="MBH0237916.1"/>
    </source>
</evidence>
<dbReference type="Gene3D" id="1.10.1040.10">
    <property type="entry name" value="N-(1-d-carboxylethyl)-l-norvaline Dehydrogenase, domain 2"/>
    <property type="match status" value="1"/>
</dbReference>
<feature type="domain" description="Glycerol-3-phosphate dehydrogenase NAD-dependent C-terminal" evidence="14">
    <location>
        <begin position="179"/>
        <end position="314"/>
    </location>
</feature>
<feature type="binding site" evidence="9">
    <location>
        <position position="107"/>
    </location>
    <ligand>
        <name>substrate</name>
    </ligand>
</feature>
<feature type="binding site" evidence="7">
    <location>
        <position position="139"/>
    </location>
    <ligand>
        <name>NADPH</name>
        <dbReference type="ChEBI" id="CHEBI:57783"/>
    </ligand>
</feature>
<keyword evidence="7" id="KW-0963">Cytoplasm</keyword>
<evidence type="ECO:0000256" key="2">
    <source>
        <dbReference type="ARBA" id="ARBA00022516"/>
    </source>
</evidence>